<dbReference type="Proteomes" id="UP001152759">
    <property type="component" value="Unassembled WGS sequence"/>
</dbReference>
<feature type="region of interest" description="Disordered" evidence="1">
    <location>
        <begin position="116"/>
        <end position="135"/>
    </location>
</feature>
<organism evidence="2 3">
    <name type="scientific">Bemisia tabaci</name>
    <name type="common">Sweetpotato whitefly</name>
    <name type="synonym">Aleurodes tabaci</name>
    <dbReference type="NCBI Taxonomy" id="7038"/>
    <lineage>
        <taxon>Eukaryota</taxon>
        <taxon>Metazoa</taxon>
        <taxon>Ecdysozoa</taxon>
        <taxon>Arthropoda</taxon>
        <taxon>Hexapoda</taxon>
        <taxon>Insecta</taxon>
        <taxon>Pterygota</taxon>
        <taxon>Neoptera</taxon>
        <taxon>Paraneoptera</taxon>
        <taxon>Hemiptera</taxon>
        <taxon>Sternorrhyncha</taxon>
        <taxon>Aleyrodoidea</taxon>
        <taxon>Aleyrodidae</taxon>
        <taxon>Aleyrodinae</taxon>
        <taxon>Bemisia</taxon>
    </lineage>
</organism>
<evidence type="ECO:0000313" key="3">
    <source>
        <dbReference type="Proteomes" id="UP001152759"/>
    </source>
</evidence>
<keyword evidence="3" id="KW-1185">Reference proteome</keyword>
<reference evidence="2" key="1">
    <citation type="submission" date="2021-12" db="EMBL/GenBank/DDBJ databases">
        <authorList>
            <person name="King R."/>
        </authorList>
    </citation>
    <scope>NUCLEOTIDE SEQUENCE</scope>
</reference>
<protein>
    <submittedName>
        <fullName evidence="2">Uncharacterized protein</fullName>
    </submittedName>
</protein>
<gene>
    <name evidence="2" type="ORF">BEMITA_LOCUS33</name>
</gene>
<feature type="region of interest" description="Disordered" evidence="1">
    <location>
        <begin position="183"/>
        <end position="261"/>
    </location>
</feature>
<comment type="caution">
    <text evidence="2">The sequence shown here is derived from an EMBL/GenBank/DDBJ whole genome shotgun (WGS) entry which is preliminary data.</text>
</comment>
<evidence type="ECO:0000313" key="2">
    <source>
        <dbReference type="EMBL" id="CAH0746866.1"/>
    </source>
</evidence>
<evidence type="ECO:0000256" key="1">
    <source>
        <dbReference type="SAM" id="MobiDB-lite"/>
    </source>
</evidence>
<name>A0AAI8Y5R8_BEMTA</name>
<sequence length="296" mass="33293">MREISQLGLKEPQRGRLPRRIKQLFRNAGVAQYHTKLKELQRIYNDRHPLRQTWVVKENYCSLQALSELLRGDKRGRAGEMNDPRAALKRLQIIVDPIREGAEEDAFSLSSYVNAAPTKQNDENPESLSPVQLQSPEVYPTAVVLQPTSLDKETGHQINSLNDPTPEIHLQERFLCLPSFKRRNNNAGSYKGKKLRPSASNSNSRRKHRGRRPNSSPPPGSPKSPTPTVVTTPGPVSGPRGPPSPPSPGHPSTWKNHGDHAMYYQPPNYPHVHVIPYKEGPLQSFTDSMYRATWAS</sequence>
<proteinExistence type="predicted"/>
<feature type="compositionally biased region" description="Low complexity" evidence="1">
    <location>
        <begin position="226"/>
        <end position="239"/>
    </location>
</feature>
<dbReference type="EMBL" id="CAKKNF020000003">
    <property type="protein sequence ID" value="CAH0746866.1"/>
    <property type="molecule type" value="Genomic_DNA"/>
</dbReference>
<accession>A0AAI8Y5R8</accession>
<feature type="compositionally biased region" description="Pro residues" evidence="1">
    <location>
        <begin position="215"/>
        <end position="225"/>
    </location>
</feature>
<feature type="compositionally biased region" description="Polar residues" evidence="1">
    <location>
        <begin position="126"/>
        <end position="135"/>
    </location>
</feature>
<feature type="compositionally biased region" description="Pro residues" evidence="1">
    <location>
        <begin position="240"/>
        <end position="249"/>
    </location>
</feature>
<dbReference type="AlphaFoldDB" id="A0AAI8Y5R8"/>